<protein>
    <submittedName>
        <fullName evidence="1">Uncharacterized protein</fullName>
    </submittedName>
</protein>
<sequence length="75" mass="9240">MNEEQLEDLFHFYGYEDLYKRFKTPLYVTGIMDDADAGLIEDFFENFTFDGPVLFDEFRFWFQYYEVSKRPPFTF</sequence>
<dbReference type="AlphaFoldDB" id="A0A0N8GH76"/>
<accession>A0A0N8GH76</accession>
<gene>
    <name evidence="1" type="ORF">AM506_05185</name>
</gene>
<dbReference type="EMBL" id="LIXZ01000003">
    <property type="protein sequence ID" value="KPL60522.1"/>
    <property type="molecule type" value="Genomic_DNA"/>
</dbReference>
<dbReference type="OrthoDB" id="2972351at2"/>
<dbReference type="RefSeq" id="WP_060671434.1">
    <property type="nucleotide sequence ID" value="NZ_CP104558.1"/>
</dbReference>
<organism evidence="1 2">
    <name type="scientific">Rossellomorea vietnamensis</name>
    <dbReference type="NCBI Taxonomy" id="218284"/>
    <lineage>
        <taxon>Bacteria</taxon>
        <taxon>Bacillati</taxon>
        <taxon>Bacillota</taxon>
        <taxon>Bacilli</taxon>
        <taxon>Bacillales</taxon>
        <taxon>Bacillaceae</taxon>
        <taxon>Rossellomorea</taxon>
    </lineage>
</organism>
<evidence type="ECO:0000313" key="2">
    <source>
        <dbReference type="Proteomes" id="UP000050398"/>
    </source>
</evidence>
<reference evidence="1 2" key="1">
    <citation type="submission" date="2015-08" db="EMBL/GenBank/DDBJ databases">
        <title>Draft Genome Sequence of Bacillus vietnamensis UCD-SED5.</title>
        <authorList>
            <person name="Lee R.D."/>
            <person name="Jospin G."/>
            <person name="Lang J.M."/>
            <person name="Coil D.A."/>
            <person name="Eisen J.A."/>
        </authorList>
    </citation>
    <scope>NUCLEOTIDE SEQUENCE [LARGE SCALE GENOMIC DNA]</scope>
    <source>
        <strain evidence="1 2">UCD-SED5</strain>
    </source>
</reference>
<evidence type="ECO:0000313" key="1">
    <source>
        <dbReference type="EMBL" id="KPL60522.1"/>
    </source>
</evidence>
<dbReference type="Proteomes" id="UP000050398">
    <property type="component" value="Unassembled WGS sequence"/>
</dbReference>
<comment type="caution">
    <text evidence="1">The sequence shown here is derived from an EMBL/GenBank/DDBJ whole genome shotgun (WGS) entry which is preliminary data.</text>
</comment>
<name>A0A0N8GH76_9BACI</name>
<dbReference type="PATRIC" id="fig|218284.4.peg.2149"/>
<proteinExistence type="predicted"/>